<evidence type="ECO:0000313" key="3">
    <source>
        <dbReference type="Proteomes" id="UP000813824"/>
    </source>
</evidence>
<feature type="non-terminal residue" evidence="2">
    <location>
        <position position="1"/>
    </location>
</feature>
<dbReference type="InterPro" id="IPR008906">
    <property type="entry name" value="HATC_C_dom"/>
</dbReference>
<name>A0A8K0UHL2_9AGAR</name>
<proteinExistence type="predicted"/>
<dbReference type="EMBL" id="JAEVFJ010000046">
    <property type="protein sequence ID" value="KAH8084371.1"/>
    <property type="molecule type" value="Genomic_DNA"/>
</dbReference>
<feature type="domain" description="HAT C-terminal dimerisation" evidence="1">
    <location>
        <begin position="1"/>
        <end position="35"/>
    </location>
</feature>
<accession>A0A8K0UHL2</accession>
<protein>
    <recommendedName>
        <fullName evidence="1">HAT C-terminal dimerisation domain-containing protein</fullName>
    </recommendedName>
</protein>
<dbReference type="Pfam" id="PF05699">
    <property type="entry name" value="Dimer_Tnp_hAT"/>
    <property type="match status" value="1"/>
</dbReference>
<evidence type="ECO:0000259" key="1">
    <source>
        <dbReference type="Pfam" id="PF05699"/>
    </source>
</evidence>
<evidence type="ECO:0000313" key="2">
    <source>
        <dbReference type="EMBL" id="KAH8084371.1"/>
    </source>
</evidence>
<dbReference type="InterPro" id="IPR012337">
    <property type="entry name" value="RNaseH-like_sf"/>
</dbReference>
<dbReference type="AlphaFoldDB" id="A0A8K0UHL2"/>
<dbReference type="OrthoDB" id="3262464at2759"/>
<dbReference type="GO" id="GO:0046983">
    <property type="term" value="F:protein dimerization activity"/>
    <property type="evidence" value="ECO:0007669"/>
    <property type="project" value="InterPro"/>
</dbReference>
<feature type="non-terminal residue" evidence="2">
    <location>
        <position position="89"/>
    </location>
</feature>
<keyword evidence="3" id="KW-1185">Reference proteome</keyword>
<organism evidence="2 3">
    <name type="scientific">Cristinia sonorae</name>
    <dbReference type="NCBI Taxonomy" id="1940300"/>
    <lineage>
        <taxon>Eukaryota</taxon>
        <taxon>Fungi</taxon>
        <taxon>Dikarya</taxon>
        <taxon>Basidiomycota</taxon>
        <taxon>Agaricomycotina</taxon>
        <taxon>Agaricomycetes</taxon>
        <taxon>Agaricomycetidae</taxon>
        <taxon>Agaricales</taxon>
        <taxon>Pleurotineae</taxon>
        <taxon>Stephanosporaceae</taxon>
        <taxon>Cristinia</taxon>
    </lineage>
</organism>
<dbReference type="Proteomes" id="UP000813824">
    <property type="component" value="Unassembled WGS sequence"/>
</dbReference>
<dbReference type="SUPFAM" id="SSF53098">
    <property type="entry name" value="Ribonuclease H-like"/>
    <property type="match status" value="1"/>
</dbReference>
<gene>
    <name evidence="2" type="ORF">BXZ70DRAFT_868027</name>
</gene>
<reference evidence="2" key="1">
    <citation type="journal article" date="2021" name="New Phytol.">
        <title>Evolutionary innovations through gain and loss of genes in the ectomycorrhizal Boletales.</title>
        <authorList>
            <person name="Wu G."/>
            <person name="Miyauchi S."/>
            <person name="Morin E."/>
            <person name="Kuo A."/>
            <person name="Drula E."/>
            <person name="Varga T."/>
            <person name="Kohler A."/>
            <person name="Feng B."/>
            <person name="Cao Y."/>
            <person name="Lipzen A."/>
            <person name="Daum C."/>
            <person name="Hundley H."/>
            <person name="Pangilinan J."/>
            <person name="Johnson J."/>
            <person name="Barry K."/>
            <person name="LaButti K."/>
            <person name="Ng V."/>
            <person name="Ahrendt S."/>
            <person name="Min B."/>
            <person name="Choi I.G."/>
            <person name="Park H."/>
            <person name="Plett J.M."/>
            <person name="Magnuson J."/>
            <person name="Spatafora J.W."/>
            <person name="Nagy L.G."/>
            <person name="Henrissat B."/>
            <person name="Grigoriev I.V."/>
            <person name="Yang Z.L."/>
            <person name="Xu J."/>
            <person name="Martin F.M."/>
        </authorList>
    </citation>
    <scope>NUCLEOTIDE SEQUENCE</scope>
    <source>
        <strain evidence="2">KKN 215</strain>
    </source>
</reference>
<comment type="caution">
    <text evidence="2">The sequence shown here is derived from an EMBL/GenBank/DDBJ whole genome shotgun (WGS) entry which is preliminary data.</text>
</comment>
<sequence>VPCERIFSSGGETSTERRNRLGPQLLEALQVLKFQLRQEHLTFTDELVAREEDYQIEIVGGVSDHAIKELIAAQRIDELKELIANAKES</sequence>